<evidence type="ECO:0000256" key="1">
    <source>
        <dbReference type="SAM" id="MobiDB-lite"/>
    </source>
</evidence>
<dbReference type="AlphaFoldDB" id="A0A1X0ZTV6"/>
<dbReference type="RefSeq" id="WP_084857469.1">
    <property type="nucleotide sequence ID" value="NZ_JAOTEI010000010.1"/>
</dbReference>
<keyword evidence="2" id="KW-0732">Signal</keyword>
<feature type="chain" id="PRO_5013094919" evidence="2">
    <location>
        <begin position="24"/>
        <end position="290"/>
    </location>
</feature>
<dbReference type="SUPFAM" id="SSF56436">
    <property type="entry name" value="C-type lectin-like"/>
    <property type="match status" value="1"/>
</dbReference>
<dbReference type="OrthoDB" id="9768004at2"/>
<gene>
    <name evidence="4" type="ORF">B7H17_15630</name>
</gene>
<sequence length="290" mass="31665">MNLPLYRLTLATLLASCGLSAQAADTKPSTVFRDCKAACPEMVVVPAGSFQMGTPDDELGRQDDEGPVHRVTFAKPFAIGRFQVTAGEWSAYLKASGTRIADGDERPGRRCTASKPSYPQGPRQPAVCMSFQDAEGYVAWLSKQTGKHYRLPSEAEREYAARAGSTGPFPFAMDPDADYEISRNANTYGPKDGYSYTSPVGSYPPNAFGLYDMHGNVYEWVADCWSPNYDGAPDDGSAWTDGLAGGDCKTRQIRGNDWTEAPIFSRSGNRNTRSPDVRGDWLGLRVAREL</sequence>
<dbReference type="Gene3D" id="3.90.1580.10">
    <property type="entry name" value="paralog of FGE (formylglycine-generating enzyme)"/>
    <property type="match status" value="1"/>
</dbReference>
<dbReference type="InterPro" id="IPR042095">
    <property type="entry name" value="SUMF_sf"/>
</dbReference>
<dbReference type="InterPro" id="IPR016187">
    <property type="entry name" value="CTDL_fold"/>
</dbReference>
<feature type="region of interest" description="Disordered" evidence="1">
    <location>
        <begin position="103"/>
        <end position="124"/>
    </location>
</feature>
<accession>A0A1X0ZTV6</accession>
<feature type="domain" description="Sulfatase-modifying factor enzyme-like" evidence="3">
    <location>
        <begin position="39"/>
        <end position="288"/>
    </location>
</feature>
<evidence type="ECO:0000256" key="2">
    <source>
        <dbReference type="SAM" id="SignalP"/>
    </source>
</evidence>
<evidence type="ECO:0000313" key="4">
    <source>
        <dbReference type="EMBL" id="ORL63149.1"/>
    </source>
</evidence>
<proteinExistence type="predicted"/>
<dbReference type="PANTHER" id="PTHR23150">
    <property type="entry name" value="SULFATASE MODIFYING FACTOR 1, 2"/>
    <property type="match status" value="1"/>
</dbReference>
<dbReference type="GO" id="GO:0120147">
    <property type="term" value="F:formylglycine-generating oxidase activity"/>
    <property type="evidence" value="ECO:0007669"/>
    <property type="project" value="TreeGrafter"/>
</dbReference>
<dbReference type="PANTHER" id="PTHR23150:SF35">
    <property type="entry name" value="BLL6746 PROTEIN"/>
    <property type="match status" value="1"/>
</dbReference>
<reference evidence="4 5" key="1">
    <citation type="submission" date="2017-04" db="EMBL/GenBank/DDBJ databases">
        <title>Presence of VIM-2 positive Pseudomonas species in chickens and their surrounding environment.</title>
        <authorList>
            <person name="Zhang R."/>
        </authorList>
    </citation>
    <scope>NUCLEOTIDE SEQUENCE [LARGE SCALE GENOMIC DNA]</scope>
    <source>
        <strain evidence="4 5">DZ-C18</strain>
    </source>
</reference>
<evidence type="ECO:0000259" key="3">
    <source>
        <dbReference type="Pfam" id="PF03781"/>
    </source>
</evidence>
<name>A0A1X0ZTV6_PSEPU</name>
<dbReference type="EMBL" id="NBWC01000023">
    <property type="protein sequence ID" value="ORL63149.1"/>
    <property type="molecule type" value="Genomic_DNA"/>
</dbReference>
<feature type="signal peptide" evidence="2">
    <location>
        <begin position="1"/>
        <end position="23"/>
    </location>
</feature>
<dbReference type="InterPro" id="IPR051043">
    <property type="entry name" value="Sulfatase_Mod_Factor_Kinase"/>
</dbReference>
<comment type="caution">
    <text evidence="4">The sequence shown here is derived from an EMBL/GenBank/DDBJ whole genome shotgun (WGS) entry which is preliminary data.</text>
</comment>
<protein>
    <submittedName>
        <fullName evidence="4">Chromophore maturation protein PvdO</fullName>
    </submittedName>
</protein>
<dbReference type="Proteomes" id="UP000193675">
    <property type="component" value="Unassembled WGS sequence"/>
</dbReference>
<organism evidence="4 5">
    <name type="scientific">Pseudomonas putida</name>
    <name type="common">Arthrobacter siderocapsulatus</name>
    <dbReference type="NCBI Taxonomy" id="303"/>
    <lineage>
        <taxon>Bacteria</taxon>
        <taxon>Pseudomonadati</taxon>
        <taxon>Pseudomonadota</taxon>
        <taxon>Gammaproteobacteria</taxon>
        <taxon>Pseudomonadales</taxon>
        <taxon>Pseudomonadaceae</taxon>
        <taxon>Pseudomonas</taxon>
    </lineage>
</organism>
<evidence type="ECO:0000313" key="5">
    <source>
        <dbReference type="Proteomes" id="UP000193675"/>
    </source>
</evidence>
<dbReference type="Pfam" id="PF03781">
    <property type="entry name" value="FGE-sulfatase"/>
    <property type="match status" value="1"/>
</dbReference>
<dbReference type="InterPro" id="IPR005532">
    <property type="entry name" value="SUMF_dom"/>
</dbReference>